<reference evidence="1" key="1">
    <citation type="submission" date="2019-12" db="EMBL/GenBank/DDBJ databases">
        <title>An insight into the sialome of adult female Ixodes ricinus ticks feeding for 6 days.</title>
        <authorList>
            <person name="Perner J."/>
            <person name="Ribeiro J.M.C."/>
        </authorList>
    </citation>
    <scope>NUCLEOTIDE SEQUENCE</scope>
    <source>
        <strain evidence="1">Semi-engorged</strain>
        <tissue evidence="1">Salivary glands</tissue>
    </source>
</reference>
<name>A0A6B0UEZ4_IXORI</name>
<accession>A0A6B0UEZ4</accession>
<proteinExistence type="predicted"/>
<organism evidence="1">
    <name type="scientific">Ixodes ricinus</name>
    <name type="common">Common tick</name>
    <name type="synonym">Acarus ricinus</name>
    <dbReference type="NCBI Taxonomy" id="34613"/>
    <lineage>
        <taxon>Eukaryota</taxon>
        <taxon>Metazoa</taxon>
        <taxon>Ecdysozoa</taxon>
        <taxon>Arthropoda</taxon>
        <taxon>Chelicerata</taxon>
        <taxon>Arachnida</taxon>
        <taxon>Acari</taxon>
        <taxon>Parasitiformes</taxon>
        <taxon>Ixodida</taxon>
        <taxon>Ixodoidea</taxon>
        <taxon>Ixodidae</taxon>
        <taxon>Ixodinae</taxon>
        <taxon>Ixodes</taxon>
    </lineage>
</organism>
<dbReference type="EMBL" id="GIFC01006067">
    <property type="protein sequence ID" value="MXU88150.1"/>
    <property type="molecule type" value="Transcribed_RNA"/>
</dbReference>
<evidence type="ECO:0000313" key="1">
    <source>
        <dbReference type="EMBL" id="MXU88150.1"/>
    </source>
</evidence>
<protein>
    <submittedName>
        <fullName evidence="1">Putative secreted protein</fullName>
    </submittedName>
</protein>
<dbReference type="AlphaFoldDB" id="A0A6B0UEZ4"/>
<sequence>MSYTSLSCAMSCVLTWPDTAGPTPELAWEEPCGCGPVRPTTWPVSRPQMVQVVSMLEVPRRLGSTSFQSKEVRGAQKSEFLLLFSRHSSRVSSAARHTLR</sequence>